<dbReference type="GO" id="GO:0016740">
    <property type="term" value="F:transferase activity"/>
    <property type="evidence" value="ECO:0007669"/>
    <property type="project" value="UniProtKB-KW"/>
</dbReference>
<evidence type="ECO:0000313" key="2">
    <source>
        <dbReference type="Proteomes" id="UP000041882"/>
    </source>
</evidence>
<proteinExistence type="predicted"/>
<sequence>MHKNRNLLFFLCILLSPLVYSGLEISFDYATSPIKDNTECSHYHHNLIDEEFYPCQINNTVPDVKQNKTEMTAKKSNLLICEEDCIISSKMVIPLDDIFSSTLDLDRPNKVALFNFELNRHSIFNLNLEDNVDITIDEDEMYILASDINSQQINYKLQPDTTAIAFIFEISNGGLAINYLESNSAKQGILSPTLIFNAERKNNLSVFPDLAIYNNILNGPLVMNRHLMVTMSDDHRTKRGAVGMMGCLLSGPLALYNVVVHGRCNQVESAWASIKSFFGGKDKAKMQLVAGSATALKPHPAPSEEAEKQSEILALTHIDLPSLHQQSLTLPAVAKACNIPLENLVSRRFPRQIDGPACGSWLSHLLADFTLLFGNSLRDWSTERLRQVLDSAIDTDSSGYAVLDTGTELRLMQGIRRGVRELGRTEAINQITRSFHYAERELAHYYLQTDGEDAMPSAVQNLPLGHYVLPLDNYTPITEPVPVRIRRNGEWETSESLAFQIEIISGEHQEEERELRAASLEVINEWFDKYYSLTYGTMLTKNKETHKEVRVPVTSADRIIYSARITSNSLKIHLEENTPGYLFVIVKINGEIIHLLEAEKYQINNEPQEGHYYLANFLTAPKYIINADSEGSIRGAGTAAVHRLARHLKNKGVNFIHSNVLSHPSARVKKKLGFEHDEL</sequence>
<dbReference type="AlphaFoldDB" id="A0A0T9P0L3"/>
<dbReference type="EMBL" id="CQAW01000004">
    <property type="protein sequence ID" value="CNH39042.1"/>
    <property type="molecule type" value="Genomic_DNA"/>
</dbReference>
<dbReference type="RefSeq" id="WP_050113332.1">
    <property type="nucleotide sequence ID" value="NZ_CQAW01000004.1"/>
</dbReference>
<evidence type="ECO:0000313" key="1">
    <source>
        <dbReference type="EMBL" id="CNH39042.1"/>
    </source>
</evidence>
<protein>
    <submittedName>
        <fullName evidence="1">N-acetyltransferase GCN5</fullName>
    </submittedName>
</protein>
<dbReference type="Gene3D" id="3.40.630.30">
    <property type="match status" value="1"/>
</dbReference>
<name>A0A0T9P0L3_9GAMM</name>
<dbReference type="Proteomes" id="UP000041882">
    <property type="component" value="Unassembled WGS sequence"/>
</dbReference>
<organism evidence="1 2">
    <name type="scientific">Yersinia thracica</name>
    <dbReference type="NCBI Taxonomy" id="2890319"/>
    <lineage>
        <taxon>Bacteria</taxon>
        <taxon>Pseudomonadati</taxon>
        <taxon>Pseudomonadota</taxon>
        <taxon>Gammaproteobacteria</taxon>
        <taxon>Enterobacterales</taxon>
        <taxon>Yersiniaceae</taxon>
        <taxon>Yersinia</taxon>
    </lineage>
</organism>
<keyword evidence="1" id="KW-0808">Transferase</keyword>
<reference evidence="2" key="1">
    <citation type="submission" date="2015-03" db="EMBL/GenBank/DDBJ databases">
        <authorList>
            <consortium name="Pathogen Informatics"/>
            <person name="Murphy D."/>
        </authorList>
    </citation>
    <scope>NUCLEOTIDE SEQUENCE [LARGE SCALE GENOMIC DNA]</scope>
    <source>
        <strain evidence="2">IP6945</strain>
    </source>
</reference>
<gene>
    <name evidence="1" type="ORF">ERS008472_01328</name>
</gene>
<accession>A0A0T9P0L3</accession>
<dbReference type="SUPFAM" id="SSF55729">
    <property type="entry name" value="Acyl-CoA N-acyltransferases (Nat)"/>
    <property type="match status" value="1"/>
</dbReference>
<dbReference type="InterPro" id="IPR016181">
    <property type="entry name" value="Acyl_CoA_acyltransferase"/>
</dbReference>
<keyword evidence="2" id="KW-1185">Reference proteome</keyword>